<dbReference type="PANTHER" id="PTHR40763:SF5">
    <property type="entry name" value="MEMBRANE PROTEIN"/>
    <property type="match status" value="1"/>
</dbReference>
<dbReference type="Pfam" id="PF22570">
    <property type="entry name" value="LiaF-TM"/>
    <property type="match status" value="1"/>
</dbReference>
<feature type="transmembrane region" description="Helical" evidence="1">
    <location>
        <begin position="60"/>
        <end position="75"/>
    </location>
</feature>
<feature type="transmembrane region" description="Helical" evidence="1">
    <location>
        <begin position="36"/>
        <end position="54"/>
    </location>
</feature>
<sequence>MFRSRWIFGILIIILGVTFLLNNLDITNFDVSQLISIYWPVILILIGLNLVTNIDSKGEIVSGIIIAFLGVVFLGRNTGLFDIDLSIFWKLFWPSIIIIAGISLMTGKHNVGKSNFAILGGIEKKREPWALESGSYTAFMGGVELDLTIADIPEGETILDLTAIMGGIDIIVPRDITVHCQGTVILGGLELLDKSTGGIISSTKAERVLDGPTNKTIKIYSRAIMGGIDVKSR</sequence>
<dbReference type="InterPro" id="IPR054331">
    <property type="entry name" value="LiaF_TM"/>
</dbReference>
<proteinExistence type="predicted"/>
<feature type="domain" description="Cell wall-active antibiotics response LiaF-like C-terminal" evidence="2">
    <location>
        <begin position="119"/>
        <end position="230"/>
    </location>
</feature>
<keyword evidence="5" id="KW-1185">Reference proteome</keyword>
<evidence type="ECO:0000259" key="3">
    <source>
        <dbReference type="Pfam" id="PF22570"/>
    </source>
</evidence>
<dbReference type="OrthoDB" id="3636235at2"/>
<feature type="transmembrane region" description="Helical" evidence="1">
    <location>
        <begin position="87"/>
        <end position="105"/>
    </location>
</feature>
<accession>A0A833M8H0</accession>
<comment type="caution">
    <text evidence="4">The sequence shown here is derived from an EMBL/GenBank/DDBJ whole genome shotgun (WGS) entry which is preliminary data.</text>
</comment>
<dbReference type="Pfam" id="PF09922">
    <property type="entry name" value="LiaF-like_C"/>
    <property type="match status" value="1"/>
</dbReference>
<dbReference type="AlphaFoldDB" id="A0A833M8H0"/>
<evidence type="ECO:0000259" key="2">
    <source>
        <dbReference type="Pfam" id="PF09922"/>
    </source>
</evidence>
<protein>
    <submittedName>
        <fullName evidence="4">Cell wall-active antibiotics response protein</fullName>
    </submittedName>
</protein>
<feature type="transmembrane region" description="Helical" evidence="1">
    <location>
        <begin position="6"/>
        <end position="24"/>
    </location>
</feature>
<name>A0A833M8H0_9FIRM</name>
<keyword evidence="1" id="KW-0812">Transmembrane</keyword>
<evidence type="ECO:0000313" key="4">
    <source>
        <dbReference type="EMBL" id="KAB3525678.1"/>
    </source>
</evidence>
<keyword evidence="1" id="KW-1133">Transmembrane helix</keyword>
<dbReference type="EMBL" id="WBZB01000059">
    <property type="protein sequence ID" value="KAB3525678.1"/>
    <property type="molecule type" value="Genomic_DNA"/>
</dbReference>
<dbReference type="PANTHER" id="PTHR40763">
    <property type="entry name" value="MEMBRANE PROTEIN-RELATED"/>
    <property type="match status" value="1"/>
</dbReference>
<organism evidence="4 5">
    <name type="scientific">Alkaliphilus serpentinus</name>
    <dbReference type="NCBI Taxonomy" id="1482731"/>
    <lineage>
        <taxon>Bacteria</taxon>
        <taxon>Bacillati</taxon>
        <taxon>Bacillota</taxon>
        <taxon>Clostridia</taxon>
        <taxon>Peptostreptococcales</taxon>
        <taxon>Natronincolaceae</taxon>
        <taxon>Alkaliphilus</taxon>
    </lineage>
</organism>
<dbReference type="Proteomes" id="UP000465601">
    <property type="component" value="Unassembled WGS sequence"/>
</dbReference>
<dbReference type="InterPro" id="IPR024425">
    <property type="entry name" value="LiaF-like_C"/>
</dbReference>
<reference evidence="4 5" key="1">
    <citation type="submission" date="2019-10" db="EMBL/GenBank/DDBJ databases">
        <title>Alkaliphilus serpentinus sp. nov. and Alkaliphilus pronyensis sp. nov., two novel anaerobic alkaliphilic species isolated from the serpentinized-hosted hydrothermal field of the Prony Bay (New Caledonia).</title>
        <authorList>
            <person name="Postec A."/>
        </authorList>
    </citation>
    <scope>NUCLEOTIDE SEQUENCE [LARGE SCALE GENOMIC DNA]</scope>
    <source>
        <strain evidence="4 5">LacT</strain>
    </source>
</reference>
<gene>
    <name evidence="4" type="ORF">F8153_14805</name>
</gene>
<evidence type="ECO:0000313" key="5">
    <source>
        <dbReference type="Proteomes" id="UP000465601"/>
    </source>
</evidence>
<evidence type="ECO:0000256" key="1">
    <source>
        <dbReference type="SAM" id="Phobius"/>
    </source>
</evidence>
<dbReference type="RefSeq" id="WP_151867131.1">
    <property type="nucleotide sequence ID" value="NZ_WBZB01000059.1"/>
</dbReference>
<feature type="domain" description="LiaF transmembrane" evidence="3">
    <location>
        <begin position="7"/>
        <end position="109"/>
    </location>
</feature>
<keyword evidence="1" id="KW-0472">Membrane</keyword>